<dbReference type="Proteomes" id="UP000747542">
    <property type="component" value="Unassembled WGS sequence"/>
</dbReference>
<reference evidence="1" key="1">
    <citation type="journal article" date="2021" name="Sci. Adv.">
        <title>The American lobster genome reveals insights on longevity, neural, and immune adaptations.</title>
        <authorList>
            <person name="Polinski J.M."/>
            <person name="Zimin A.V."/>
            <person name="Clark K.F."/>
            <person name="Kohn A.B."/>
            <person name="Sadowski N."/>
            <person name="Timp W."/>
            <person name="Ptitsyn A."/>
            <person name="Khanna P."/>
            <person name="Romanova D.Y."/>
            <person name="Williams P."/>
            <person name="Greenwood S.J."/>
            <person name="Moroz L.L."/>
            <person name="Walt D.R."/>
            <person name="Bodnar A.G."/>
        </authorList>
    </citation>
    <scope>NUCLEOTIDE SEQUENCE</scope>
    <source>
        <strain evidence="1">GMGI-L3</strain>
    </source>
</reference>
<dbReference type="InterPro" id="IPR050135">
    <property type="entry name" value="dGTPase-like"/>
</dbReference>
<protein>
    <submittedName>
        <fullName evidence="1">Deoxynucleoside triphosphate triphosphohydrolase SAMHD1-like 4</fullName>
    </submittedName>
</protein>
<sequence length="153" mass="17510">IILAEEDDPQLKDAQNILRNILTRKLYVYVGQTQPKEAGSSNKITKADLLTDLQENIPENSTLKKDDFDVLEVKLDFGMGDTNPIEHVHFYNKIIHEVIFRVLIKSYSEEHLKEAHGIFKAVCEKLKMKEPSVDSWSRLLTSANLTNLESVDQ</sequence>
<proteinExistence type="predicted"/>
<dbReference type="GO" id="GO:0008832">
    <property type="term" value="F:dGTPase activity"/>
    <property type="evidence" value="ECO:0007669"/>
    <property type="project" value="TreeGrafter"/>
</dbReference>
<dbReference type="GO" id="GO:0006203">
    <property type="term" value="P:dGTP catabolic process"/>
    <property type="evidence" value="ECO:0007669"/>
    <property type="project" value="TreeGrafter"/>
</dbReference>
<dbReference type="PANTHER" id="PTHR11373">
    <property type="entry name" value="DEOXYNUCLEOSIDE TRIPHOSPHATE TRIPHOSPHOHYDROLASE"/>
    <property type="match status" value="1"/>
</dbReference>
<name>A0A8J5KJR8_HOMAM</name>
<dbReference type="PANTHER" id="PTHR11373:SF4">
    <property type="entry name" value="DEOXYNUCLEOSIDE TRIPHOSPHATE TRIPHOSPHOHYDROLASE SAMHD1"/>
    <property type="match status" value="1"/>
</dbReference>
<dbReference type="AlphaFoldDB" id="A0A8J5KJR8"/>
<evidence type="ECO:0000313" key="1">
    <source>
        <dbReference type="EMBL" id="KAG7171085.1"/>
    </source>
</evidence>
<dbReference type="EMBL" id="JAHLQT010012946">
    <property type="protein sequence ID" value="KAG7171085.1"/>
    <property type="molecule type" value="Genomic_DNA"/>
</dbReference>
<comment type="caution">
    <text evidence="1">The sequence shown here is derived from an EMBL/GenBank/DDBJ whole genome shotgun (WGS) entry which is preliminary data.</text>
</comment>
<feature type="non-terminal residue" evidence="1">
    <location>
        <position position="1"/>
    </location>
</feature>
<evidence type="ECO:0000313" key="2">
    <source>
        <dbReference type="Proteomes" id="UP000747542"/>
    </source>
</evidence>
<keyword evidence="2" id="KW-1185">Reference proteome</keyword>
<dbReference type="Gene3D" id="3.30.70.2760">
    <property type="match status" value="1"/>
</dbReference>
<accession>A0A8J5KJR8</accession>
<organism evidence="1 2">
    <name type="scientific">Homarus americanus</name>
    <name type="common">American lobster</name>
    <dbReference type="NCBI Taxonomy" id="6706"/>
    <lineage>
        <taxon>Eukaryota</taxon>
        <taxon>Metazoa</taxon>
        <taxon>Ecdysozoa</taxon>
        <taxon>Arthropoda</taxon>
        <taxon>Crustacea</taxon>
        <taxon>Multicrustacea</taxon>
        <taxon>Malacostraca</taxon>
        <taxon>Eumalacostraca</taxon>
        <taxon>Eucarida</taxon>
        <taxon>Decapoda</taxon>
        <taxon>Pleocyemata</taxon>
        <taxon>Astacidea</taxon>
        <taxon>Nephropoidea</taxon>
        <taxon>Nephropidae</taxon>
        <taxon>Homarus</taxon>
    </lineage>
</organism>
<gene>
    <name evidence="1" type="primary">Samhd1-L4</name>
    <name evidence="1" type="ORF">Hamer_G013878</name>
</gene>